<dbReference type="STRING" id="1210089.GCA_001613165_06069"/>
<dbReference type="OrthoDB" id="4531808at2"/>
<dbReference type="EMBL" id="QQAZ01000020">
    <property type="protein sequence ID" value="RDI43577.1"/>
    <property type="molecule type" value="Genomic_DNA"/>
</dbReference>
<feature type="region of interest" description="Disordered" evidence="1">
    <location>
        <begin position="96"/>
        <end position="117"/>
    </location>
</feature>
<keyword evidence="3" id="KW-1185">Reference proteome</keyword>
<feature type="compositionally biased region" description="Basic and acidic residues" evidence="1">
    <location>
        <begin position="96"/>
        <end position="115"/>
    </location>
</feature>
<comment type="caution">
    <text evidence="2">The sequence shown here is derived from an EMBL/GenBank/DDBJ whole genome shotgun (WGS) entry which is preliminary data.</text>
</comment>
<name>A0A370GIV6_9NOCA</name>
<feature type="region of interest" description="Disordered" evidence="1">
    <location>
        <begin position="219"/>
        <end position="268"/>
    </location>
</feature>
<feature type="compositionally biased region" description="Low complexity" evidence="1">
    <location>
        <begin position="311"/>
        <end position="333"/>
    </location>
</feature>
<evidence type="ECO:0000313" key="2">
    <source>
        <dbReference type="EMBL" id="RDI43577.1"/>
    </source>
</evidence>
<accession>A0A370GIV6</accession>
<protein>
    <submittedName>
        <fullName evidence="2">Uncharacterized protein</fullName>
    </submittedName>
</protein>
<feature type="compositionally biased region" description="Low complexity" evidence="1">
    <location>
        <begin position="257"/>
        <end position="266"/>
    </location>
</feature>
<dbReference type="RefSeq" id="WP_147289141.1">
    <property type="nucleotide sequence ID" value="NZ_QQAZ01000020.1"/>
</dbReference>
<evidence type="ECO:0000313" key="3">
    <source>
        <dbReference type="Proteomes" id="UP000255355"/>
    </source>
</evidence>
<sequence>MTTPGGDPVEEAGQAVRQGFIQTFQTAAMTANLLQRRGAESRSVTEHRVRLEDREAEQWRKFQIHGLQAQGYVNREARDRQLFGLEQRIKQARLHHITEESQRKAESSKAFEERHRNTHGLQVRNLRAEHNRKDAIHTVQIRSYTKRAAQEQRRHDLDVEYKKLLIDHRRRALGLTETLTGTGEPTAAAATAAAQWAAAHSTADLSDDHQRYADAYAERYGDDTGQDPGEMIDTDGVEPAADTGQRSEGADPDPEASVESSSSNVADTMASLAEELTFGHLAEAIDAEIVELVDPDHPSDGTDPDQGGVIGAAVDAIATHTGSSSETGMSSEAPPDPPAPGRAPDAGVEP</sequence>
<dbReference type="Proteomes" id="UP000255355">
    <property type="component" value="Unassembled WGS sequence"/>
</dbReference>
<organism evidence="2 3">
    <name type="scientific">Nocardia mexicana</name>
    <dbReference type="NCBI Taxonomy" id="279262"/>
    <lineage>
        <taxon>Bacteria</taxon>
        <taxon>Bacillati</taxon>
        <taxon>Actinomycetota</taxon>
        <taxon>Actinomycetes</taxon>
        <taxon>Mycobacteriales</taxon>
        <taxon>Nocardiaceae</taxon>
        <taxon>Nocardia</taxon>
    </lineage>
</organism>
<proteinExistence type="predicted"/>
<gene>
    <name evidence="2" type="ORF">DFR68_12044</name>
</gene>
<feature type="region of interest" description="Disordered" evidence="1">
    <location>
        <begin position="289"/>
        <end position="350"/>
    </location>
</feature>
<dbReference type="AlphaFoldDB" id="A0A370GIV6"/>
<reference evidence="2 3" key="1">
    <citation type="submission" date="2018-07" db="EMBL/GenBank/DDBJ databases">
        <title>Genomic Encyclopedia of Type Strains, Phase IV (KMG-IV): sequencing the most valuable type-strain genomes for metagenomic binning, comparative biology and taxonomic classification.</title>
        <authorList>
            <person name="Goeker M."/>
        </authorList>
    </citation>
    <scope>NUCLEOTIDE SEQUENCE [LARGE SCALE GENOMIC DNA]</scope>
    <source>
        <strain evidence="2 3">DSM 44952</strain>
    </source>
</reference>
<evidence type="ECO:0000256" key="1">
    <source>
        <dbReference type="SAM" id="MobiDB-lite"/>
    </source>
</evidence>